<dbReference type="EMBL" id="JAWDGP010007247">
    <property type="protein sequence ID" value="KAK3727259.1"/>
    <property type="molecule type" value="Genomic_DNA"/>
</dbReference>
<gene>
    <name evidence="1" type="ORF">RRG08_049884</name>
</gene>
<name>A0AAE1CPQ7_9GAST</name>
<keyword evidence="2" id="KW-1185">Reference proteome</keyword>
<sequence>MIPFPLPSIHSMYQYDTPSTSLNTVHVSISMIPLPLPSIQSMYQYDTPSTSFNTVHVSISMIPLPLPSIQSMYQCRCWPLPYHARSKACSTTADTVKSFTFLCLPNLEKFLLF</sequence>
<dbReference type="Proteomes" id="UP001283361">
    <property type="component" value="Unassembled WGS sequence"/>
</dbReference>
<dbReference type="AlphaFoldDB" id="A0AAE1CPQ7"/>
<comment type="caution">
    <text evidence="1">The sequence shown here is derived from an EMBL/GenBank/DDBJ whole genome shotgun (WGS) entry which is preliminary data.</text>
</comment>
<proteinExistence type="predicted"/>
<accession>A0AAE1CPQ7</accession>
<evidence type="ECO:0000313" key="2">
    <source>
        <dbReference type="Proteomes" id="UP001283361"/>
    </source>
</evidence>
<organism evidence="1 2">
    <name type="scientific">Elysia crispata</name>
    <name type="common">lettuce slug</name>
    <dbReference type="NCBI Taxonomy" id="231223"/>
    <lineage>
        <taxon>Eukaryota</taxon>
        <taxon>Metazoa</taxon>
        <taxon>Spiralia</taxon>
        <taxon>Lophotrochozoa</taxon>
        <taxon>Mollusca</taxon>
        <taxon>Gastropoda</taxon>
        <taxon>Heterobranchia</taxon>
        <taxon>Euthyneura</taxon>
        <taxon>Panpulmonata</taxon>
        <taxon>Sacoglossa</taxon>
        <taxon>Placobranchoidea</taxon>
        <taxon>Plakobranchidae</taxon>
        <taxon>Elysia</taxon>
    </lineage>
</organism>
<reference evidence="1" key="1">
    <citation type="journal article" date="2023" name="G3 (Bethesda)">
        <title>A reference genome for the long-term kleptoplast-retaining sea slug Elysia crispata morphotype clarki.</title>
        <authorList>
            <person name="Eastman K.E."/>
            <person name="Pendleton A.L."/>
            <person name="Shaikh M.A."/>
            <person name="Suttiyut T."/>
            <person name="Ogas R."/>
            <person name="Tomko P."/>
            <person name="Gavelis G."/>
            <person name="Widhalm J.R."/>
            <person name="Wisecaver J.H."/>
        </authorList>
    </citation>
    <scope>NUCLEOTIDE SEQUENCE</scope>
    <source>
        <strain evidence="1">ECLA1</strain>
    </source>
</reference>
<evidence type="ECO:0000313" key="1">
    <source>
        <dbReference type="EMBL" id="KAK3727259.1"/>
    </source>
</evidence>
<protein>
    <submittedName>
        <fullName evidence="1">Uncharacterized protein</fullName>
    </submittedName>
</protein>